<evidence type="ECO:0000256" key="6">
    <source>
        <dbReference type="ARBA" id="ARBA00023242"/>
    </source>
</evidence>
<keyword evidence="4" id="KW-0175">Coiled coil</keyword>
<evidence type="ECO:0000256" key="4">
    <source>
        <dbReference type="ARBA" id="ARBA00023054"/>
    </source>
</evidence>
<evidence type="ECO:0000256" key="3">
    <source>
        <dbReference type="ARBA" id="ARBA00023015"/>
    </source>
</evidence>
<sequence length="406" mass="45684">MTLANDFRYSTAMSSSFSALHTTVEDRYHRLPNSFWVSSGQELMNNPVPCQVVSGGNSGAHLFSSSSGFCNVSAVSLHGRNSQTQPPPVSTMPKDRLAMQDCPLEAQPQEFTDPLQEFFDFSDHVSVPNLQAESSGVRVISSEELYKKSEWQNWADQLISVDDGSEPNWSELLGDSTDLNPNSKMQAPFSDVARQEMKAIEQHQMVSSEEQLSGRNASSSVSTSKQRMRWTPELHEAFVEAVNQLGGSERATPKAVLKLLNNPGLTIYHVKSHLQKYRTARYKPETSEVTGEPQEKKMTSVEDIKTLDMKTSVEITQALRLQMEVQKRLHEQLEIQRSLQLQIEKQGRYLQMMFEKQQKLQENKSSPSEPSPMQSNTSAEVEFGLETRTGDQTESASASRKRVRED</sequence>
<feature type="compositionally biased region" description="Polar residues" evidence="7">
    <location>
        <begin position="204"/>
        <end position="225"/>
    </location>
</feature>
<dbReference type="AlphaFoldDB" id="A0A565CNL1"/>
<comment type="caution">
    <text evidence="9">The sequence shown here is derived from an EMBL/GenBank/DDBJ whole genome shotgun (WGS) entry which is preliminary data.</text>
</comment>
<dbReference type="PANTHER" id="PTHR31499:SF80">
    <property type="entry name" value="HTH MYB-TYPE DOMAIN-CONTAINING PROTEIN"/>
    <property type="match status" value="1"/>
</dbReference>
<dbReference type="InterPro" id="IPR017930">
    <property type="entry name" value="Myb_dom"/>
</dbReference>
<dbReference type="Gene3D" id="1.10.10.60">
    <property type="entry name" value="Homeodomain-like"/>
    <property type="match status" value="1"/>
</dbReference>
<keyword evidence="3" id="KW-0805">Transcription regulation</keyword>
<evidence type="ECO:0000256" key="5">
    <source>
        <dbReference type="ARBA" id="ARBA00023163"/>
    </source>
</evidence>
<dbReference type="InterPro" id="IPR006447">
    <property type="entry name" value="Myb_dom_plants"/>
</dbReference>
<evidence type="ECO:0000313" key="10">
    <source>
        <dbReference type="Proteomes" id="UP000489600"/>
    </source>
</evidence>
<dbReference type="InterPro" id="IPR001005">
    <property type="entry name" value="SANT/Myb"/>
</dbReference>
<keyword evidence="10" id="KW-1185">Reference proteome</keyword>
<dbReference type="InterPro" id="IPR009057">
    <property type="entry name" value="Homeodomain-like_sf"/>
</dbReference>
<evidence type="ECO:0000259" key="8">
    <source>
        <dbReference type="PROSITE" id="PS51294"/>
    </source>
</evidence>
<dbReference type="NCBIfam" id="TIGR01557">
    <property type="entry name" value="myb_SHAQKYF"/>
    <property type="match status" value="1"/>
</dbReference>
<keyword evidence="5" id="KW-0804">Transcription</keyword>
<dbReference type="GO" id="GO:0003677">
    <property type="term" value="F:DNA binding"/>
    <property type="evidence" value="ECO:0007669"/>
    <property type="project" value="InterPro"/>
</dbReference>
<proteinExistence type="inferred from homology"/>
<evidence type="ECO:0000256" key="7">
    <source>
        <dbReference type="SAM" id="MobiDB-lite"/>
    </source>
</evidence>
<dbReference type="InterPro" id="IPR046955">
    <property type="entry name" value="PHR1-like"/>
</dbReference>
<name>A0A565CNL1_9BRAS</name>
<evidence type="ECO:0000256" key="2">
    <source>
        <dbReference type="ARBA" id="ARBA00006783"/>
    </source>
</evidence>
<feature type="compositionally biased region" description="Polar residues" evidence="7">
    <location>
        <begin position="363"/>
        <end position="379"/>
    </location>
</feature>
<dbReference type="Pfam" id="PF14379">
    <property type="entry name" value="Myb_CC_LHEQLE"/>
    <property type="match status" value="1"/>
</dbReference>
<dbReference type="Proteomes" id="UP000489600">
    <property type="component" value="Unassembled WGS sequence"/>
</dbReference>
<dbReference type="EMBL" id="CABITT030000008">
    <property type="protein sequence ID" value="VVB15310.1"/>
    <property type="molecule type" value="Genomic_DNA"/>
</dbReference>
<feature type="region of interest" description="Disordered" evidence="7">
    <location>
        <begin position="355"/>
        <end position="406"/>
    </location>
</feature>
<feature type="domain" description="HTH myb-type" evidence="8">
    <location>
        <begin position="222"/>
        <end position="282"/>
    </location>
</feature>
<organism evidence="9 10">
    <name type="scientific">Arabis nemorensis</name>
    <dbReference type="NCBI Taxonomy" id="586526"/>
    <lineage>
        <taxon>Eukaryota</taxon>
        <taxon>Viridiplantae</taxon>
        <taxon>Streptophyta</taxon>
        <taxon>Embryophyta</taxon>
        <taxon>Tracheophyta</taxon>
        <taxon>Spermatophyta</taxon>
        <taxon>Magnoliopsida</taxon>
        <taxon>eudicotyledons</taxon>
        <taxon>Gunneridae</taxon>
        <taxon>Pentapetalae</taxon>
        <taxon>rosids</taxon>
        <taxon>malvids</taxon>
        <taxon>Brassicales</taxon>
        <taxon>Brassicaceae</taxon>
        <taxon>Arabideae</taxon>
        <taxon>Arabis</taxon>
    </lineage>
</organism>
<gene>
    <name evidence="9" type="ORF">ANE_LOCUS25754</name>
</gene>
<dbReference type="OrthoDB" id="551907at2759"/>
<feature type="region of interest" description="Disordered" evidence="7">
    <location>
        <begin position="204"/>
        <end position="227"/>
    </location>
</feature>
<dbReference type="PROSITE" id="PS51294">
    <property type="entry name" value="HTH_MYB"/>
    <property type="match status" value="1"/>
</dbReference>
<dbReference type="Pfam" id="PF00249">
    <property type="entry name" value="Myb_DNA-binding"/>
    <property type="match status" value="1"/>
</dbReference>
<accession>A0A565CNL1</accession>
<reference evidence="9" key="1">
    <citation type="submission" date="2019-07" db="EMBL/GenBank/DDBJ databases">
        <authorList>
            <person name="Dittberner H."/>
        </authorList>
    </citation>
    <scope>NUCLEOTIDE SEQUENCE [LARGE SCALE GENOMIC DNA]</scope>
</reference>
<dbReference type="InterPro" id="IPR025756">
    <property type="entry name" value="Myb_CC_LHEQLE"/>
</dbReference>
<dbReference type="PANTHER" id="PTHR31499">
    <property type="entry name" value="MYB FAMILY TRANSCRIPTION FACTOR PHL11"/>
    <property type="match status" value="1"/>
</dbReference>
<protein>
    <recommendedName>
        <fullName evidence="8">HTH myb-type domain-containing protein</fullName>
    </recommendedName>
</protein>
<dbReference type="SUPFAM" id="SSF46689">
    <property type="entry name" value="Homeodomain-like"/>
    <property type="match status" value="1"/>
</dbReference>
<keyword evidence="6" id="KW-0539">Nucleus</keyword>
<comment type="subcellular location">
    <subcellularLocation>
        <location evidence="1">Nucleus</location>
    </subcellularLocation>
</comment>
<comment type="similarity">
    <text evidence="2">Belongs to the MYB-CC family.</text>
</comment>
<evidence type="ECO:0000313" key="9">
    <source>
        <dbReference type="EMBL" id="VVB15310.1"/>
    </source>
</evidence>
<evidence type="ECO:0000256" key="1">
    <source>
        <dbReference type="ARBA" id="ARBA00004123"/>
    </source>
</evidence>
<dbReference type="FunFam" id="1.10.10.60:FF:000002">
    <property type="entry name" value="Myb family transcription factor"/>
    <property type="match status" value="1"/>
</dbReference>
<dbReference type="GO" id="GO:0005634">
    <property type="term" value="C:nucleus"/>
    <property type="evidence" value="ECO:0007669"/>
    <property type="project" value="UniProtKB-SubCell"/>
</dbReference>
<dbReference type="GO" id="GO:0003700">
    <property type="term" value="F:DNA-binding transcription factor activity"/>
    <property type="evidence" value="ECO:0007669"/>
    <property type="project" value="InterPro"/>
</dbReference>